<comment type="function">
    <text evidence="2">Zinc metalloprotease. Provoques deadhesion of endothelial cells from cell cultures, and also degradation of fibronectin, fibrinogen and gelatin in vitro. Its role in the venom is not fully understood but it might act as a spreading factor that facilitates diffusion of other venom toxins. Alternatively, it might be involved in the proteolytic processing of other venom toxins or it might play a role in extra-oral digestion of prey.</text>
</comment>
<evidence type="ECO:0000313" key="7">
    <source>
        <dbReference type="EMBL" id="GFQ97831.1"/>
    </source>
</evidence>
<reference evidence="7" key="1">
    <citation type="submission" date="2020-07" db="EMBL/GenBank/DDBJ databases">
        <title>Multicomponent nature underlies the extraordinary mechanical properties of spider dragline silk.</title>
        <authorList>
            <person name="Kono N."/>
            <person name="Nakamura H."/>
            <person name="Mori M."/>
            <person name="Yoshida Y."/>
            <person name="Ohtoshi R."/>
            <person name="Malay A.D."/>
            <person name="Moran D.A.P."/>
            <person name="Tomita M."/>
            <person name="Numata K."/>
            <person name="Arakawa K."/>
        </authorList>
    </citation>
    <scope>NUCLEOTIDE SEQUENCE</scope>
</reference>
<keyword evidence="8" id="KW-1185">Reference proteome</keyword>
<dbReference type="InterPro" id="IPR024079">
    <property type="entry name" value="MetalloPept_cat_dom_sf"/>
</dbReference>
<comment type="caution">
    <text evidence="3">Lacks conserved residue(s) required for the propagation of feature annotation.</text>
</comment>
<evidence type="ECO:0000256" key="1">
    <source>
        <dbReference type="ARBA" id="ARBA00011245"/>
    </source>
</evidence>
<dbReference type="PANTHER" id="PTHR10127:SF850">
    <property type="entry name" value="METALLOENDOPEPTIDASE"/>
    <property type="match status" value="1"/>
</dbReference>
<dbReference type="PRINTS" id="PR00480">
    <property type="entry name" value="ASTACIN"/>
</dbReference>
<evidence type="ECO:0000259" key="6">
    <source>
        <dbReference type="PROSITE" id="PS51864"/>
    </source>
</evidence>
<feature type="binding site" evidence="3">
    <location>
        <position position="151"/>
    </location>
    <ligand>
        <name>Zn(2+)</name>
        <dbReference type="ChEBI" id="CHEBI:29105"/>
        <note>catalytic</note>
    </ligand>
</feature>
<dbReference type="GO" id="GO:0004222">
    <property type="term" value="F:metalloendopeptidase activity"/>
    <property type="evidence" value="ECO:0007669"/>
    <property type="project" value="UniProtKB-UniRule"/>
</dbReference>
<evidence type="ECO:0000256" key="2">
    <source>
        <dbReference type="ARBA" id="ARBA00025529"/>
    </source>
</evidence>
<accession>A0A8X6L761</accession>
<dbReference type="Pfam" id="PF01400">
    <property type="entry name" value="Astacin"/>
    <property type="match status" value="1"/>
</dbReference>
<feature type="binding site" evidence="3">
    <location>
        <position position="157"/>
    </location>
    <ligand>
        <name>Zn(2+)</name>
        <dbReference type="ChEBI" id="CHEBI:29105"/>
        <note>catalytic</note>
    </ligand>
</feature>
<dbReference type="Proteomes" id="UP000887116">
    <property type="component" value="Unassembled WGS sequence"/>
</dbReference>
<comment type="cofactor">
    <cofactor evidence="3 4">
        <name>Zn(2+)</name>
        <dbReference type="ChEBI" id="CHEBI:29105"/>
    </cofactor>
    <text evidence="3 4">Binds 1 zinc ion per subunit.</text>
</comment>
<dbReference type="SMART" id="SM00235">
    <property type="entry name" value="ZnMc"/>
    <property type="match status" value="1"/>
</dbReference>
<feature type="non-terminal residue" evidence="7">
    <location>
        <position position="177"/>
    </location>
</feature>
<dbReference type="Gene3D" id="3.40.390.10">
    <property type="entry name" value="Collagenase (Catalytic Domain)"/>
    <property type="match status" value="1"/>
</dbReference>
<keyword evidence="3 4" id="KW-0862">Zinc</keyword>
<dbReference type="InterPro" id="IPR001506">
    <property type="entry name" value="Peptidase_M12A"/>
</dbReference>
<protein>
    <recommendedName>
        <fullName evidence="4">Metalloendopeptidase</fullName>
        <ecNumber evidence="4">3.4.24.-</ecNumber>
    </recommendedName>
</protein>
<feature type="binding site" evidence="3">
    <location>
        <position position="147"/>
    </location>
    <ligand>
        <name>Zn(2+)</name>
        <dbReference type="ChEBI" id="CHEBI:29105"/>
        <note>catalytic</note>
    </ligand>
</feature>
<feature type="domain" description="Peptidase M12A" evidence="6">
    <location>
        <begin position="57"/>
        <end position="177"/>
    </location>
</feature>
<dbReference type="GO" id="GO:0006508">
    <property type="term" value="P:proteolysis"/>
    <property type="evidence" value="ECO:0007669"/>
    <property type="project" value="UniProtKB-KW"/>
</dbReference>
<dbReference type="GO" id="GO:0008270">
    <property type="term" value="F:zinc ion binding"/>
    <property type="evidence" value="ECO:0007669"/>
    <property type="project" value="UniProtKB-UniRule"/>
</dbReference>
<dbReference type="PANTHER" id="PTHR10127">
    <property type="entry name" value="DISCOIDIN, CUB, EGF, LAMININ , AND ZINC METALLOPROTEASE DOMAIN CONTAINING"/>
    <property type="match status" value="1"/>
</dbReference>
<keyword evidence="3 4" id="KW-0479">Metal-binding</keyword>
<feature type="region of interest" description="Disordered" evidence="5">
    <location>
        <begin position="1"/>
        <end position="20"/>
    </location>
</feature>
<feature type="active site" evidence="3">
    <location>
        <position position="148"/>
    </location>
</feature>
<dbReference type="InterPro" id="IPR006026">
    <property type="entry name" value="Peptidase_Metallo"/>
</dbReference>
<evidence type="ECO:0000256" key="4">
    <source>
        <dbReference type="RuleBase" id="RU361183"/>
    </source>
</evidence>
<sequence length="177" mass="20382">MNAEVIDERSRNYPLPGGKDTELLKGRTEDEGFHAFHVENEEEYVNIRIFVKAKGGYELKDLSKLWMDGIVPFKISDSFGSKGKGTVYLAMRDIMMKTCIRFVPKKSYSNTFIFIEPGIGCRSSIEKLLSGKISISRVCNSKGIIIHELMHVLGFHHEHNRPDRDEYVKIIWENIKE</sequence>
<dbReference type="SUPFAM" id="SSF55486">
    <property type="entry name" value="Metalloproteases ('zincins'), catalytic domain"/>
    <property type="match status" value="1"/>
</dbReference>
<dbReference type="EMBL" id="BMAO01034614">
    <property type="protein sequence ID" value="GFQ97831.1"/>
    <property type="molecule type" value="Genomic_DNA"/>
</dbReference>
<name>A0A8X6L761_TRICU</name>
<feature type="compositionally biased region" description="Basic and acidic residues" evidence="5">
    <location>
        <begin position="1"/>
        <end position="11"/>
    </location>
</feature>
<comment type="subunit">
    <text evidence="1">Monomer.</text>
</comment>
<proteinExistence type="predicted"/>
<dbReference type="OrthoDB" id="291007at2759"/>
<keyword evidence="3 4" id="KW-0482">Metalloprotease</keyword>
<dbReference type="AlphaFoldDB" id="A0A8X6L761"/>
<organism evidence="7 8">
    <name type="scientific">Trichonephila clavata</name>
    <name type="common">Joro spider</name>
    <name type="synonym">Nephila clavata</name>
    <dbReference type="NCBI Taxonomy" id="2740835"/>
    <lineage>
        <taxon>Eukaryota</taxon>
        <taxon>Metazoa</taxon>
        <taxon>Ecdysozoa</taxon>
        <taxon>Arthropoda</taxon>
        <taxon>Chelicerata</taxon>
        <taxon>Arachnida</taxon>
        <taxon>Araneae</taxon>
        <taxon>Araneomorphae</taxon>
        <taxon>Entelegynae</taxon>
        <taxon>Araneoidea</taxon>
        <taxon>Nephilidae</taxon>
        <taxon>Trichonephila</taxon>
    </lineage>
</organism>
<evidence type="ECO:0000256" key="3">
    <source>
        <dbReference type="PROSITE-ProRule" id="PRU01211"/>
    </source>
</evidence>
<dbReference type="PROSITE" id="PS51864">
    <property type="entry name" value="ASTACIN"/>
    <property type="match status" value="1"/>
</dbReference>
<evidence type="ECO:0000256" key="5">
    <source>
        <dbReference type="SAM" id="MobiDB-lite"/>
    </source>
</evidence>
<keyword evidence="3 4" id="KW-0378">Hydrolase</keyword>
<evidence type="ECO:0000313" key="8">
    <source>
        <dbReference type="Proteomes" id="UP000887116"/>
    </source>
</evidence>
<keyword evidence="3 4" id="KW-0645">Protease</keyword>
<comment type="caution">
    <text evidence="7">The sequence shown here is derived from an EMBL/GenBank/DDBJ whole genome shotgun (WGS) entry which is preliminary data.</text>
</comment>
<dbReference type="EC" id="3.4.24.-" evidence="4"/>
<gene>
    <name evidence="7" type="primary">nas-15</name>
    <name evidence="7" type="ORF">TNCT_163721</name>
</gene>